<dbReference type="GO" id="GO:0006357">
    <property type="term" value="P:regulation of transcription by RNA polymerase II"/>
    <property type="evidence" value="ECO:0007669"/>
    <property type="project" value="TreeGrafter"/>
</dbReference>
<evidence type="ECO:0000313" key="8">
    <source>
        <dbReference type="Proteomes" id="UP000475862"/>
    </source>
</evidence>
<evidence type="ECO:0000256" key="6">
    <source>
        <dbReference type="SAM" id="MobiDB-lite"/>
    </source>
</evidence>
<dbReference type="PANTHER" id="PTHR13556:SF2">
    <property type="entry name" value="TRANSCRIPTIONAL ADAPTER 3"/>
    <property type="match status" value="1"/>
</dbReference>
<comment type="caution">
    <text evidence="7">The sequence shown here is derived from an EMBL/GenBank/DDBJ whole genome shotgun (WGS) entry which is preliminary data.</text>
</comment>
<dbReference type="AlphaFoldDB" id="A0A6G0TAW0"/>
<dbReference type="GO" id="GO:0005634">
    <property type="term" value="C:nucleus"/>
    <property type="evidence" value="ECO:0007669"/>
    <property type="project" value="UniProtKB-SubCell"/>
</dbReference>
<reference evidence="7 8" key="1">
    <citation type="submission" date="2019-08" db="EMBL/GenBank/DDBJ databases">
        <title>The genome of the soybean aphid Biotype 1, its phylome, world population structure and adaptation to the North American continent.</title>
        <authorList>
            <person name="Giordano R."/>
            <person name="Donthu R.K."/>
            <person name="Hernandez A.G."/>
            <person name="Wright C.L."/>
            <person name="Zimin A.V."/>
        </authorList>
    </citation>
    <scope>NUCLEOTIDE SEQUENCE [LARGE SCALE GENOMIC DNA]</scope>
    <source>
        <tissue evidence="7">Whole aphids</tissue>
    </source>
</reference>
<dbReference type="Proteomes" id="UP000475862">
    <property type="component" value="Unassembled WGS sequence"/>
</dbReference>
<sequence>MVRLASIKIKLRPVNSSEIVDLKLEQIQYSATNPIVLMLSLTQTRGESIRNVGLVAVSYHSKTIMSSKEQTQHDGRTKVSEKSAKKGLKSHGSLSSNILKTNNTEADSTSTVQMHAVVEERVLSLSRLKPHQLKPNSTIKSLINQDENNEHIITDDQLDHIQWELESLFSDVIMNKRIIKNDSNLIASVLMDCSQNKTVKNSEIPIIKAKVAAEIFHSDECSSNLNNFEYNSSETEDLPPDKTESAKKFWSLVDPYLADVTDEDLNWLNNLVKSYDSKLSKIPPLGLHYTKRWAHKEFEMEKQQASSSHQPNMKHPLIDRVPPEVVELINKINNSAHGGNESISTYQKVIAALLEHSNMSQKDIDDDSIVDSDDEDKPDKMSNVCEEFYGEQNIRKLLQKLGLVGDQSKVTSPSRSPPYSPSQVANVEDEILEELTKCDDELRKLQSINKNHLTKLLERARIGHAQQIKKSKLRKLDNQILNFKKQGNSQKKDRKTAQMSKESEKIKVLLDKRSNYLKGLQSFNSSDTNNSKLSVEEKIIKPDDAIKKKPYEEDESVEHSYYLSFNKPDNSYT</sequence>
<dbReference type="Pfam" id="PF10198">
    <property type="entry name" value="Ada3"/>
    <property type="match status" value="1"/>
</dbReference>
<organism evidence="7 8">
    <name type="scientific">Aphis glycines</name>
    <name type="common">Soybean aphid</name>
    <dbReference type="NCBI Taxonomy" id="307491"/>
    <lineage>
        <taxon>Eukaryota</taxon>
        <taxon>Metazoa</taxon>
        <taxon>Ecdysozoa</taxon>
        <taxon>Arthropoda</taxon>
        <taxon>Hexapoda</taxon>
        <taxon>Insecta</taxon>
        <taxon>Pterygota</taxon>
        <taxon>Neoptera</taxon>
        <taxon>Paraneoptera</taxon>
        <taxon>Hemiptera</taxon>
        <taxon>Sternorrhyncha</taxon>
        <taxon>Aphidomorpha</taxon>
        <taxon>Aphidoidea</taxon>
        <taxon>Aphididae</taxon>
        <taxon>Aphidini</taxon>
        <taxon>Aphis</taxon>
        <taxon>Aphis</taxon>
    </lineage>
</organism>
<name>A0A6G0TAW0_APHGL</name>
<evidence type="ECO:0000256" key="2">
    <source>
        <dbReference type="ARBA" id="ARBA00005330"/>
    </source>
</evidence>
<dbReference type="InterPro" id="IPR019340">
    <property type="entry name" value="Histone_AcTrfase_su3"/>
</dbReference>
<protein>
    <submittedName>
        <fullName evidence="7">Uncharacterized protein</fullName>
    </submittedName>
</protein>
<comment type="similarity">
    <text evidence="2">Belongs to the NGG1 family.</text>
</comment>
<evidence type="ECO:0000256" key="1">
    <source>
        <dbReference type="ARBA" id="ARBA00004123"/>
    </source>
</evidence>
<evidence type="ECO:0000256" key="3">
    <source>
        <dbReference type="ARBA" id="ARBA00023015"/>
    </source>
</evidence>
<keyword evidence="8" id="KW-1185">Reference proteome</keyword>
<keyword evidence="4" id="KW-0804">Transcription</keyword>
<evidence type="ECO:0000256" key="5">
    <source>
        <dbReference type="ARBA" id="ARBA00023242"/>
    </source>
</evidence>
<dbReference type="PANTHER" id="PTHR13556">
    <property type="entry name" value="TRANSCRIPTIONAL ADAPTER 3-RELATED"/>
    <property type="match status" value="1"/>
</dbReference>
<evidence type="ECO:0000256" key="4">
    <source>
        <dbReference type="ARBA" id="ARBA00023163"/>
    </source>
</evidence>
<feature type="region of interest" description="Disordered" evidence="6">
    <location>
        <begin position="484"/>
        <end position="503"/>
    </location>
</feature>
<feature type="compositionally biased region" description="Basic and acidic residues" evidence="6">
    <location>
        <begin position="70"/>
        <end position="84"/>
    </location>
</feature>
<proteinExistence type="inferred from homology"/>
<feature type="region of interest" description="Disordered" evidence="6">
    <location>
        <begin position="65"/>
        <end position="107"/>
    </location>
</feature>
<keyword evidence="3" id="KW-0805">Transcription regulation</keyword>
<dbReference type="OrthoDB" id="1232at2759"/>
<dbReference type="GO" id="GO:0003713">
    <property type="term" value="F:transcription coactivator activity"/>
    <property type="evidence" value="ECO:0007669"/>
    <property type="project" value="TreeGrafter"/>
</dbReference>
<dbReference type="EMBL" id="VYZN01000048">
    <property type="protein sequence ID" value="KAE9528822.1"/>
    <property type="molecule type" value="Genomic_DNA"/>
</dbReference>
<dbReference type="GO" id="GO:0000124">
    <property type="term" value="C:SAGA complex"/>
    <property type="evidence" value="ECO:0007669"/>
    <property type="project" value="TreeGrafter"/>
</dbReference>
<evidence type="ECO:0000313" key="7">
    <source>
        <dbReference type="EMBL" id="KAE9528822.1"/>
    </source>
</evidence>
<comment type="subcellular location">
    <subcellularLocation>
        <location evidence="1">Nucleus</location>
    </subcellularLocation>
</comment>
<accession>A0A6G0TAW0</accession>
<keyword evidence="5" id="KW-0539">Nucleus</keyword>
<feature type="compositionally biased region" description="Polar residues" evidence="6">
    <location>
        <begin position="97"/>
        <end position="107"/>
    </location>
</feature>
<gene>
    <name evidence="7" type="ORF">AGLY_012397</name>
</gene>